<accession>A0A8H6SKK5</accession>
<evidence type="ECO:0000313" key="2">
    <source>
        <dbReference type="EMBL" id="KAF7300562.1"/>
    </source>
</evidence>
<organism evidence="2 3">
    <name type="scientific">Mycena chlorophos</name>
    <name type="common">Agaric fungus</name>
    <name type="synonym">Agaricus chlorophos</name>
    <dbReference type="NCBI Taxonomy" id="658473"/>
    <lineage>
        <taxon>Eukaryota</taxon>
        <taxon>Fungi</taxon>
        <taxon>Dikarya</taxon>
        <taxon>Basidiomycota</taxon>
        <taxon>Agaricomycotina</taxon>
        <taxon>Agaricomycetes</taxon>
        <taxon>Agaricomycetidae</taxon>
        <taxon>Agaricales</taxon>
        <taxon>Marasmiineae</taxon>
        <taxon>Mycenaceae</taxon>
        <taxon>Mycena</taxon>
    </lineage>
</organism>
<sequence>MPKATTHPRSAATGRFIGRESELEEERTPIATPPVPLQSLDTKSSFNQLVSAIASYQPSLHPDVHLSPLPISFFSPRYAKAHLRDNYHDCIGQGLATRLSNVVGGPNNEDQFEAALSLYEVYSRAVATFVKTRKPLGIFVCSAPEGTWVCGPMRNGKTRHPAMHAYAIVIQRHGLGTAHQHTTMYIFEPFAARPASVLVRPTRMADFQSIQTIPRKIAGKSPASDYDRRVALLTPRAVWVAKVPSRENDGSSLQHTLSWLADFAPSPYSFIDHNTEAWFWKVGTSLA</sequence>
<protein>
    <submittedName>
        <fullName evidence="2">Uncharacterized protein</fullName>
    </submittedName>
</protein>
<dbReference type="Proteomes" id="UP000613580">
    <property type="component" value="Unassembled WGS sequence"/>
</dbReference>
<dbReference type="EMBL" id="JACAZE010000013">
    <property type="protein sequence ID" value="KAF7300562.1"/>
    <property type="molecule type" value="Genomic_DNA"/>
</dbReference>
<feature type="region of interest" description="Disordered" evidence="1">
    <location>
        <begin position="1"/>
        <end position="34"/>
    </location>
</feature>
<reference evidence="2" key="1">
    <citation type="submission" date="2020-05" db="EMBL/GenBank/DDBJ databases">
        <title>Mycena genomes resolve the evolution of fungal bioluminescence.</title>
        <authorList>
            <person name="Tsai I.J."/>
        </authorList>
    </citation>
    <scope>NUCLEOTIDE SEQUENCE</scope>
    <source>
        <strain evidence="2">110903Hualien_Pintung</strain>
    </source>
</reference>
<dbReference type="AlphaFoldDB" id="A0A8H6SKK5"/>
<evidence type="ECO:0000313" key="3">
    <source>
        <dbReference type="Proteomes" id="UP000613580"/>
    </source>
</evidence>
<evidence type="ECO:0000256" key="1">
    <source>
        <dbReference type="SAM" id="MobiDB-lite"/>
    </source>
</evidence>
<proteinExistence type="predicted"/>
<name>A0A8H6SKK5_MYCCL</name>
<gene>
    <name evidence="2" type="ORF">HMN09_00941100</name>
</gene>
<comment type="caution">
    <text evidence="2">The sequence shown here is derived from an EMBL/GenBank/DDBJ whole genome shotgun (WGS) entry which is preliminary data.</text>
</comment>
<keyword evidence="3" id="KW-1185">Reference proteome</keyword>